<dbReference type="EMBL" id="MF324910">
    <property type="protein sequence ID" value="ASW31509.1"/>
    <property type="molecule type" value="Genomic_DNA"/>
</dbReference>
<dbReference type="RefSeq" id="YP_010013044.1">
    <property type="nucleotide sequence ID" value="NC_053508.1"/>
</dbReference>
<dbReference type="KEGG" id="vg:63209604"/>
<name>A0A286MQI4_9CAUD</name>
<organism evidence="1 2">
    <name type="scientific">Mycobacterium phage GuuelaD</name>
    <dbReference type="NCBI Taxonomy" id="2015819"/>
    <lineage>
        <taxon>Viruses</taxon>
        <taxon>Duplodnaviria</taxon>
        <taxon>Heunggongvirae</taxon>
        <taxon>Uroviricota</taxon>
        <taxon>Caudoviricetes</taxon>
        <taxon>Vilmaviridae</taxon>
        <taxon>Lclasvirinae</taxon>
        <taxon>Faithunavirus</taxon>
        <taxon>Faithunavirus guuelaD</taxon>
    </lineage>
</organism>
<dbReference type="GeneID" id="63209604"/>
<protein>
    <submittedName>
        <fullName evidence="1">Uncharacterized protein</fullName>
    </submittedName>
</protein>
<accession>A0A286MQI4</accession>
<keyword evidence="2" id="KW-1185">Reference proteome</keyword>
<gene>
    <name evidence="1" type="primary">75</name>
    <name evidence="1" type="ORF">SEA_GUUELAD_75</name>
</gene>
<proteinExistence type="predicted"/>
<reference evidence="1 2" key="1">
    <citation type="submission" date="2017-06" db="EMBL/GenBank/DDBJ databases">
        <authorList>
            <person name="Apiz-Saab J."/>
            <person name="Gonzalez-Montes K.M."/>
            <person name="Diaz-Perez J."/>
            <person name="Fuentes-Cruz G.A."/>
            <person name="Fuster-Rivera J.M."/>
            <person name="Gonzalez-Espada L.V."/>
            <person name="Gonzalez-Perez P.D."/>
            <person name="Hernandez-Morales C.S."/>
            <person name="Hernandez-Rivera R."/>
            <person name="Herrera-DelValle R.J."/>
            <person name="Jaramillo-Criado J.A."/>
            <person name="Lama-Diaz J.M."/>
            <person name="Llavona-Feo P.M."/>
            <person name="Medina-Barreto M.A."/>
            <person name="Melendez-Ortiz M.Y."/>
            <person name="Melendez-Rivera C.M."/>
            <person name="Mercado-Andino A.K."/>
            <person name="Mercado-Delgado A.J."/>
            <person name="Ortiz-DeArmas J.I."/>
            <person name="Ortiz-Ortiz C.P."/>
            <person name="Quesada-Gordillo A.M."/>
            <person name="Fernandez-Martinez M."/>
            <person name="Vazquez E."/>
            <person name="Rubin M.R."/>
            <person name="Stoner T.H."/>
            <person name="Garlena R.A."/>
            <person name="Russell D.A."/>
            <person name="Pope W.H."/>
            <person name="Jacobs-Sera D."/>
            <person name="Hatfull G.F."/>
        </authorList>
    </citation>
    <scope>NUCLEOTIDE SEQUENCE [LARGE SCALE GENOMIC DNA]</scope>
</reference>
<evidence type="ECO:0000313" key="2">
    <source>
        <dbReference type="Proteomes" id="UP000225984"/>
    </source>
</evidence>
<evidence type="ECO:0000313" key="1">
    <source>
        <dbReference type="EMBL" id="ASW31509.1"/>
    </source>
</evidence>
<sequence>MLGLVIFGFVAVVVVIVFARAIKAMDTYVDDLYSEEESDGERG</sequence>
<dbReference type="Proteomes" id="UP000225984">
    <property type="component" value="Segment"/>
</dbReference>